<evidence type="ECO:0008006" key="3">
    <source>
        <dbReference type="Google" id="ProtNLM"/>
    </source>
</evidence>
<organism evidence="1 2">
    <name type="scientific">Paractinoplanes durhamensis</name>
    <dbReference type="NCBI Taxonomy" id="113563"/>
    <lineage>
        <taxon>Bacteria</taxon>
        <taxon>Bacillati</taxon>
        <taxon>Actinomycetota</taxon>
        <taxon>Actinomycetes</taxon>
        <taxon>Micromonosporales</taxon>
        <taxon>Micromonosporaceae</taxon>
        <taxon>Paractinoplanes</taxon>
    </lineage>
</organism>
<proteinExistence type="predicted"/>
<evidence type="ECO:0000313" key="2">
    <source>
        <dbReference type="Proteomes" id="UP000637628"/>
    </source>
</evidence>
<accession>A0ABQ3Z317</accession>
<keyword evidence="2" id="KW-1185">Reference proteome</keyword>
<dbReference type="Proteomes" id="UP000637628">
    <property type="component" value="Unassembled WGS sequence"/>
</dbReference>
<dbReference type="RefSeq" id="WP_203730732.1">
    <property type="nucleotide sequence ID" value="NZ_BAAATX010000016.1"/>
</dbReference>
<name>A0ABQ3Z317_9ACTN</name>
<evidence type="ECO:0000313" key="1">
    <source>
        <dbReference type="EMBL" id="GIE04195.1"/>
    </source>
</evidence>
<comment type="caution">
    <text evidence="1">The sequence shown here is derived from an EMBL/GenBank/DDBJ whole genome shotgun (WGS) entry which is preliminary data.</text>
</comment>
<reference evidence="1 2" key="1">
    <citation type="submission" date="2021-01" db="EMBL/GenBank/DDBJ databases">
        <title>Whole genome shotgun sequence of Actinoplanes durhamensis NBRC 14914.</title>
        <authorList>
            <person name="Komaki H."/>
            <person name="Tamura T."/>
        </authorList>
    </citation>
    <scope>NUCLEOTIDE SEQUENCE [LARGE SCALE GENOMIC DNA]</scope>
    <source>
        <strain evidence="1 2">NBRC 14914</strain>
    </source>
</reference>
<gene>
    <name evidence="1" type="ORF">Adu01nite_55450</name>
</gene>
<protein>
    <recommendedName>
        <fullName evidence="3">PNPLA domain-containing protein</fullName>
    </recommendedName>
</protein>
<dbReference type="EMBL" id="BOML01000043">
    <property type="protein sequence ID" value="GIE04195.1"/>
    <property type="molecule type" value="Genomic_DNA"/>
</dbReference>
<sequence length="297" mass="30844">MAERPSLPEKLKSWVPLLALLVGGAASIAMGEASGLLARLQLAGQPSYGAGALTGPGVPWVHRSVTDATLRLSTAALMSARFPFITPTGSLVFCPVKGDGTPAKTFDVDGGYLENNGIALALDLWRALEPEVARRNRAAAGDQPLIVPMLVVLDNHYQRGGAAAAAQRPAELIAPINAYMAPHAAQTDPIMLQDALMELSGRPPGEELGQVRVGTNQCGNSRVFRVAPNEHPGVEAPLGWVLSAASQADLRQELRTQVATGEPCKAVTDAAAGTVPALEPGGMAPALQMLGGALNVY</sequence>